<dbReference type="Proteomes" id="UP000324767">
    <property type="component" value="Unassembled WGS sequence"/>
</dbReference>
<dbReference type="AlphaFoldDB" id="A0A5M8PYT4"/>
<protein>
    <submittedName>
        <fullName evidence="4">Potassium ion channel yvc1</fullName>
    </submittedName>
</protein>
<dbReference type="InterPro" id="IPR052971">
    <property type="entry name" value="TRP_calcium_channel"/>
</dbReference>
<feature type="transmembrane region" description="Helical" evidence="1">
    <location>
        <begin position="333"/>
        <end position="353"/>
    </location>
</feature>
<comment type="caution">
    <text evidence="4">The sequence shown here is derived from an EMBL/GenBank/DDBJ whole genome shotgun (WGS) entry which is preliminary data.</text>
</comment>
<keyword evidence="1" id="KW-0812">Transmembrane</keyword>
<feature type="transmembrane region" description="Helical" evidence="1">
    <location>
        <begin position="489"/>
        <end position="509"/>
    </location>
</feature>
<dbReference type="OrthoDB" id="301415at2759"/>
<sequence>MVQWSQLFSPSPPSRNHHHLRAELRQLLPTTRNDGIPSAYPPAEVTKVALRLKYQIERVVPCELELSKITRANSPVITRKVMSTAREAGGKEYEGCVVYCLLVCKRWFKQQARLEPWDAEMHGARATACEVLAKHLIETATDQDRLFQATLLKRYSTLNRSVPTPPSNVVETAVDQHALRIIASAGYQRCIAYLWRGWLVQDEANPANFVPWRDRATTAYWPHFDPDRMRAPVYQNAVQIFFSLLFLALYTVAINTINRSGDLDTVEGVLYVMTAGFVFDEASKLWKVGRHYVGFWNVFNSTLYALLTTSFITRMVALGHPAGAEERLRFNRLSYNFLAFSAPMFWMRLLLYLDTFRFFGAMMVVLKVMMRESLVFFALLVIVMVGFLQAFVGMDQADDSKQVTSFIVQSMVNAVMQSPNFDGFENFAPPFGIILYYLFTFVVMVVLLNILIALYNSAYSDITDNAIDEYMALFSQKTMQFVQAPDENVFIAPFNLIEIFFLILPFEWWMPKDRYERLNNFIMGVIYSPLLLITAHLETKQAYEVKHNRRRGEQDDDTVEEWEQMQGDIDLEAEGWTKKVERTKPNVETDAAVLEVREMKEKMGKLVELVEGTKVDINGSP</sequence>
<proteinExistence type="predicted"/>
<dbReference type="PANTHER" id="PTHR35859:SF1">
    <property type="entry name" value="NONSELECTIVE CATION CHANNEL PROTEIN"/>
    <property type="match status" value="1"/>
</dbReference>
<dbReference type="InterPro" id="IPR056336">
    <property type="entry name" value="YVC1_C"/>
</dbReference>
<keyword evidence="1" id="KW-1133">Transmembrane helix</keyword>
<feature type="transmembrane region" description="Helical" evidence="1">
    <location>
        <begin position="374"/>
        <end position="392"/>
    </location>
</feature>
<feature type="transmembrane region" description="Helical" evidence="1">
    <location>
        <begin position="293"/>
        <end position="313"/>
    </location>
</feature>
<dbReference type="InterPro" id="IPR056337">
    <property type="entry name" value="LHD_YVC1"/>
</dbReference>
<dbReference type="PANTHER" id="PTHR35859">
    <property type="entry name" value="NONSELECTIVE CATION CHANNEL PROTEIN"/>
    <property type="match status" value="1"/>
</dbReference>
<evidence type="ECO:0000313" key="5">
    <source>
        <dbReference type="Proteomes" id="UP000324767"/>
    </source>
</evidence>
<reference evidence="4 5" key="1">
    <citation type="submission" date="2019-09" db="EMBL/GenBank/DDBJ databases">
        <title>The hologenome of the rock-dwelling lichen Lasallia pustulata.</title>
        <authorList>
            <person name="Greshake Tzovaras B."/>
            <person name="Segers F."/>
            <person name="Bicker A."/>
            <person name="Dal Grande F."/>
            <person name="Otte J."/>
            <person name="Hankeln T."/>
            <person name="Schmitt I."/>
            <person name="Ebersberger I."/>
        </authorList>
    </citation>
    <scope>NUCLEOTIDE SEQUENCE [LARGE SCALE GENOMIC DNA]</scope>
    <source>
        <strain evidence="4">A1-1</strain>
    </source>
</reference>
<evidence type="ECO:0000259" key="2">
    <source>
        <dbReference type="Pfam" id="PF23190"/>
    </source>
</evidence>
<feature type="domain" description="Calcium channel YVC1-like C-terminal transmembrane" evidence="3">
    <location>
        <begin position="247"/>
        <end position="533"/>
    </location>
</feature>
<dbReference type="EMBL" id="VXIT01000003">
    <property type="protein sequence ID" value="KAA6414186.1"/>
    <property type="molecule type" value="Genomic_DNA"/>
</dbReference>
<name>A0A5M8PYT4_9LECA</name>
<keyword evidence="1" id="KW-0472">Membrane</keyword>
<evidence type="ECO:0000259" key="3">
    <source>
        <dbReference type="Pfam" id="PF23317"/>
    </source>
</evidence>
<dbReference type="Pfam" id="PF23190">
    <property type="entry name" value="LHD_TRPY1"/>
    <property type="match status" value="1"/>
</dbReference>
<feature type="transmembrane region" description="Helical" evidence="1">
    <location>
        <begin position="434"/>
        <end position="455"/>
    </location>
</feature>
<organism evidence="4 5">
    <name type="scientific">Lasallia pustulata</name>
    <dbReference type="NCBI Taxonomy" id="136370"/>
    <lineage>
        <taxon>Eukaryota</taxon>
        <taxon>Fungi</taxon>
        <taxon>Dikarya</taxon>
        <taxon>Ascomycota</taxon>
        <taxon>Pezizomycotina</taxon>
        <taxon>Lecanoromycetes</taxon>
        <taxon>OSLEUM clade</taxon>
        <taxon>Umbilicariomycetidae</taxon>
        <taxon>Umbilicariales</taxon>
        <taxon>Umbilicariaceae</taxon>
        <taxon>Lasallia</taxon>
    </lineage>
</organism>
<evidence type="ECO:0000256" key="1">
    <source>
        <dbReference type="SAM" id="Phobius"/>
    </source>
</evidence>
<feature type="domain" description="YVC1 N-terminal linker helical" evidence="2">
    <location>
        <begin position="45"/>
        <end position="224"/>
    </location>
</feature>
<feature type="transmembrane region" description="Helical" evidence="1">
    <location>
        <begin position="521"/>
        <end position="539"/>
    </location>
</feature>
<evidence type="ECO:0000313" key="4">
    <source>
        <dbReference type="EMBL" id="KAA6414186.1"/>
    </source>
</evidence>
<gene>
    <name evidence="4" type="ORF">FRX48_02548</name>
</gene>
<dbReference type="Pfam" id="PF23317">
    <property type="entry name" value="YVC1_C"/>
    <property type="match status" value="1"/>
</dbReference>
<feature type="transmembrane region" description="Helical" evidence="1">
    <location>
        <begin position="237"/>
        <end position="257"/>
    </location>
</feature>
<accession>A0A5M8PYT4</accession>